<accession>A0A927BXC4</accession>
<keyword evidence="2" id="KW-0808">Transferase</keyword>
<dbReference type="InterPro" id="IPR000719">
    <property type="entry name" value="Prot_kinase_dom"/>
</dbReference>
<evidence type="ECO:0000313" key="2">
    <source>
        <dbReference type="EMBL" id="MBD2848621.1"/>
    </source>
</evidence>
<evidence type="ECO:0000313" key="3">
    <source>
        <dbReference type="Proteomes" id="UP000621560"/>
    </source>
</evidence>
<name>A0A927BXC4_9BACL</name>
<dbReference type="SUPFAM" id="SSF56112">
    <property type="entry name" value="Protein kinase-like (PK-like)"/>
    <property type="match status" value="1"/>
</dbReference>
<keyword evidence="2" id="KW-0418">Kinase</keyword>
<dbReference type="RefSeq" id="WP_190921716.1">
    <property type="nucleotide sequence ID" value="NZ_JACXIZ010000081.1"/>
</dbReference>
<dbReference type="InterPro" id="IPR011009">
    <property type="entry name" value="Kinase-like_dom_sf"/>
</dbReference>
<evidence type="ECO:0000259" key="1">
    <source>
        <dbReference type="PROSITE" id="PS50011"/>
    </source>
</evidence>
<organism evidence="2 3">
    <name type="scientific">Paenibacillus sabuli</name>
    <dbReference type="NCBI Taxonomy" id="2772509"/>
    <lineage>
        <taxon>Bacteria</taxon>
        <taxon>Bacillati</taxon>
        <taxon>Bacillota</taxon>
        <taxon>Bacilli</taxon>
        <taxon>Bacillales</taxon>
        <taxon>Paenibacillaceae</taxon>
        <taxon>Paenibacillus</taxon>
    </lineage>
</organism>
<dbReference type="EMBL" id="JACXIZ010000081">
    <property type="protein sequence ID" value="MBD2848621.1"/>
    <property type="molecule type" value="Genomic_DNA"/>
</dbReference>
<gene>
    <name evidence="2" type="ORF">IDH44_25915</name>
</gene>
<keyword evidence="3" id="KW-1185">Reference proteome</keyword>
<dbReference type="PROSITE" id="PS50011">
    <property type="entry name" value="PROTEIN_KINASE_DOM"/>
    <property type="match status" value="1"/>
</dbReference>
<comment type="caution">
    <text evidence="2">The sequence shown here is derived from an EMBL/GenBank/DDBJ whole genome shotgun (WGS) entry which is preliminary data.</text>
</comment>
<dbReference type="GO" id="GO:0005524">
    <property type="term" value="F:ATP binding"/>
    <property type="evidence" value="ECO:0007669"/>
    <property type="project" value="InterPro"/>
</dbReference>
<dbReference type="Gene3D" id="1.10.510.10">
    <property type="entry name" value="Transferase(Phosphotransferase) domain 1"/>
    <property type="match status" value="1"/>
</dbReference>
<dbReference type="GO" id="GO:0004674">
    <property type="term" value="F:protein serine/threonine kinase activity"/>
    <property type="evidence" value="ECO:0007669"/>
    <property type="project" value="UniProtKB-KW"/>
</dbReference>
<reference evidence="2" key="1">
    <citation type="submission" date="2020-09" db="EMBL/GenBank/DDBJ databases">
        <title>A novel bacterium of genus Paenibacillus, isolated from South China Sea.</title>
        <authorList>
            <person name="Huang H."/>
            <person name="Mo K."/>
            <person name="Hu Y."/>
        </authorList>
    </citation>
    <scope>NUCLEOTIDE SEQUENCE</scope>
    <source>
        <strain evidence="2">IB182496</strain>
    </source>
</reference>
<feature type="domain" description="Protein kinase" evidence="1">
    <location>
        <begin position="21"/>
        <end position="290"/>
    </location>
</feature>
<proteinExistence type="predicted"/>
<dbReference type="Proteomes" id="UP000621560">
    <property type="component" value="Unassembled WGS sequence"/>
</dbReference>
<keyword evidence="2" id="KW-0723">Serine/threonine-protein kinase</keyword>
<dbReference type="AlphaFoldDB" id="A0A927BXC4"/>
<protein>
    <submittedName>
        <fullName evidence="2">Serine/threonine protein kinase</fullName>
    </submittedName>
</protein>
<sequence length="290" mass="33966">MGDSIYSYQIGKVNFKLKERISFEWLMNLGNVFEVFDEQDSGNICFGVEQNGVKKFVKFAGVQTLEYEGDPSDAVSRLVKAIPVYNDLKHPNLISLFDHFKVESGYVAVFDWFEGENLHPHWVYPPPAKYNDPNSPFYKYKQLNLQRRLESLNHIFAFHVFMESKGYVAIDFYDGSILYDFTRHETRICDIDFYEKKPYVNLMGRMWGSSRFMSPEEFELGARIDSRTNVFHMGATAFVLLGGERDRSIEKWEASHDLYQVAYRAVESDRNKRFESLSDFYLAWNEAKVL</sequence>